<dbReference type="FunFam" id="3.40.80.10:FF:000001">
    <property type="entry name" value="Peptidoglycan recognition protein 1"/>
    <property type="match status" value="1"/>
</dbReference>
<keyword evidence="3" id="KW-0399">Innate immunity</keyword>
<dbReference type="Gene3D" id="3.40.80.10">
    <property type="entry name" value="Peptidoglycan recognition protein-like"/>
    <property type="match status" value="1"/>
</dbReference>
<feature type="signal peptide" evidence="6">
    <location>
        <begin position="1"/>
        <end position="18"/>
    </location>
</feature>
<dbReference type="InterPro" id="IPR036505">
    <property type="entry name" value="Amidase/PGRP_sf"/>
</dbReference>
<evidence type="ECO:0000256" key="3">
    <source>
        <dbReference type="ARBA" id="ARBA00022588"/>
    </source>
</evidence>
<dbReference type="InterPro" id="IPR002502">
    <property type="entry name" value="Amidase_domain"/>
</dbReference>
<gene>
    <name evidence="9" type="ORF">APLA_LOCUS16213</name>
</gene>
<comment type="similarity">
    <text evidence="1">Belongs to the N-acetylmuramoyl-L-alanine amidase 2 family.</text>
</comment>
<keyword evidence="4" id="KW-0391">Immunity</keyword>
<proteinExistence type="inferred from homology"/>
<dbReference type="EMBL" id="CADEBC010000592">
    <property type="protein sequence ID" value="CAB3257846.1"/>
    <property type="molecule type" value="Genomic_DNA"/>
</dbReference>
<comment type="subunit">
    <text evidence="2">Monomer.</text>
</comment>
<dbReference type="SMART" id="SM00644">
    <property type="entry name" value="Ami_2"/>
    <property type="match status" value="1"/>
</dbReference>
<evidence type="ECO:0000256" key="5">
    <source>
        <dbReference type="ARBA" id="ARBA00069708"/>
    </source>
</evidence>
<keyword evidence="6" id="KW-0732">Signal</keyword>
<comment type="caution">
    <text evidence="9">The sequence shown here is derived from an EMBL/GenBank/DDBJ whole genome shotgun (WGS) entry which is preliminary data.</text>
</comment>
<dbReference type="GO" id="GO:0045087">
    <property type="term" value="P:innate immune response"/>
    <property type="evidence" value="ECO:0007669"/>
    <property type="project" value="UniProtKB-KW"/>
</dbReference>
<evidence type="ECO:0000256" key="6">
    <source>
        <dbReference type="SAM" id="SignalP"/>
    </source>
</evidence>
<dbReference type="AlphaFoldDB" id="A0A8S1BDU1"/>
<accession>A0A8S1BDU1</accession>
<evidence type="ECO:0000256" key="2">
    <source>
        <dbReference type="ARBA" id="ARBA00011245"/>
    </source>
</evidence>
<keyword evidence="10" id="KW-1185">Reference proteome</keyword>
<name>A0A8S1BDU1_ARCPL</name>
<dbReference type="Proteomes" id="UP000494106">
    <property type="component" value="Unassembled WGS sequence"/>
</dbReference>
<sequence>MRAIIYIVLIVKITVAASDATCDVVPITQWSGSPLKREEILPGPVNIVVIQHTATPECSDDEKCERIASAIRDDHRLRGFTDIGNSFLIGGTGKVYEGAGWKYVGAHTRGYNRRAIGITFVGDFRNCLPSPLAIKALRKLLSCGVENRYLTDGYHMVAHSQLSNTVSPGEMLRHQVEMWPHWLNHAKEMLD</sequence>
<evidence type="ECO:0000313" key="10">
    <source>
        <dbReference type="Proteomes" id="UP000494106"/>
    </source>
</evidence>
<dbReference type="SUPFAM" id="SSF55846">
    <property type="entry name" value="N-acetylmuramoyl-L-alanine amidase-like"/>
    <property type="match status" value="1"/>
</dbReference>
<dbReference type="InterPro" id="IPR015510">
    <property type="entry name" value="PGRP"/>
</dbReference>
<reference evidence="9 10" key="1">
    <citation type="submission" date="2020-04" db="EMBL/GenBank/DDBJ databases">
        <authorList>
            <person name="Wallbank WR R."/>
            <person name="Pardo Diaz C."/>
            <person name="Kozak K."/>
            <person name="Martin S."/>
            <person name="Jiggins C."/>
            <person name="Moest M."/>
            <person name="Warren A I."/>
            <person name="Byers J.R.P. K."/>
            <person name="Montejo-Kovacevich G."/>
            <person name="Yen C E."/>
        </authorList>
    </citation>
    <scope>NUCLEOTIDE SEQUENCE [LARGE SCALE GENOMIC DNA]</scope>
</reference>
<feature type="domain" description="Peptidoglycan recognition protein family" evidence="8">
    <location>
        <begin position="22"/>
        <end position="163"/>
    </location>
</feature>
<organism evidence="9 10">
    <name type="scientific">Arctia plantaginis</name>
    <name type="common">Wood tiger moth</name>
    <name type="synonym">Phalaena plantaginis</name>
    <dbReference type="NCBI Taxonomy" id="874455"/>
    <lineage>
        <taxon>Eukaryota</taxon>
        <taxon>Metazoa</taxon>
        <taxon>Ecdysozoa</taxon>
        <taxon>Arthropoda</taxon>
        <taxon>Hexapoda</taxon>
        <taxon>Insecta</taxon>
        <taxon>Pterygota</taxon>
        <taxon>Neoptera</taxon>
        <taxon>Endopterygota</taxon>
        <taxon>Lepidoptera</taxon>
        <taxon>Glossata</taxon>
        <taxon>Ditrysia</taxon>
        <taxon>Noctuoidea</taxon>
        <taxon>Erebidae</taxon>
        <taxon>Arctiinae</taxon>
        <taxon>Arctia</taxon>
    </lineage>
</organism>
<dbReference type="SMART" id="SM00701">
    <property type="entry name" value="PGRP"/>
    <property type="match status" value="1"/>
</dbReference>
<feature type="domain" description="N-acetylmuramoyl-L-alanine amidase" evidence="7">
    <location>
        <begin position="33"/>
        <end position="169"/>
    </location>
</feature>
<evidence type="ECO:0000259" key="7">
    <source>
        <dbReference type="SMART" id="SM00644"/>
    </source>
</evidence>
<dbReference type="PANTHER" id="PTHR11022:SF41">
    <property type="entry name" value="PEPTIDOGLYCAN-RECOGNITION PROTEIN LC-RELATED"/>
    <property type="match status" value="1"/>
</dbReference>
<dbReference type="CDD" id="cd06583">
    <property type="entry name" value="PGRP"/>
    <property type="match status" value="1"/>
</dbReference>
<evidence type="ECO:0000256" key="1">
    <source>
        <dbReference type="ARBA" id="ARBA00007553"/>
    </source>
</evidence>
<feature type="chain" id="PRO_5035843428" description="Peptidoglycan recognition protein" evidence="6">
    <location>
        <begin position="19"/>
        <end position="191"/>
    </location>
</feature>
<evidence type="ECO:0000259" key="8">
    <source>
        <dbReference type="SMART" id="SM00701"/>
    </source>
</evidence>
<protein>
    <recommendedName>
        <fullName evidence="5">Peptidoglycan recognition protein</fullName>
    </recommendedName>
</protein>
<dbReference type="PANTHER" id="PTHR11022">
    <property type="entry name" value="PEPTIDOGLYCAN RECOGNITION PROTEIN"/>
    <property type="match status" value="1"/>
</dbReference>
<dbReference type="GO" id="GO:0008270">
    <property type="term" value="F:zinc ion binding"/>
    <property type="evidence" value="ECO:0007669"/>
    <property type="project" value="InterPro"/>
</dbReference>
<evidence type="ECO:0000256" key="4">
    <source>
        <dbReference type="ARBA" id="ARBA00022859"/>
    </source>
</evidence>
<dbReference type="GO" id="GO:0009253">
    <property type="term" value="P:peptidoglycan catabolic process"/>
    <property type="evidence" value="ECO:0007669"/>
    <property type="project" value="InterPro"/>
</dbReference>
<dbReference type="GO" id="GO:0008745">
    <property type="term" value="F:N-acetylmuramoyl-L-alanine amidase activity"/>
    <property type="evidence" value="ECO:0007669"/>
    <property type="project" value="InterPro"/>
</dbReference>
<evidence type="ECO:0000313" key="9">
    <source>
        <dbReference type="EMBL" id="CAB3257846.1"/>
    </source>
</evidence>
<dbReference type="InterPro" id="IPR006619">
    <property type="entry name" value="PGRP_domain_met/bac"/>
</dbReference>
<dbReference type="Pfam" id="PF01510">
    <property type="entry name" value="Amidase_2"/>
    <property type="match status" value="1"/>
</dbReference>
<dbReference type="OrthoDB" id="10001926at2759"/>